<reference evidence="2" key="1">
    <citation type="journal article" date="2012" name="Science">
        <title>The Paleozoic origin of enzymatic lignin decomposition reconstructed from 31 fungal genomes.</title>
        <authorList>
            <person name="Floudas D."/>
            <person name="Binder M."/>
            <person name="Riley R."/>
            <person name="Barry K."/>
            <person name="Blanchette R.A."/>
            <person name="Henrissat B."/>
            <person name="Martinez A.T."/>
            <person name="Otillar R."/>
            <person name="Spatafora J.W."/>
            <person name="Yadav J.S."/>
            <person name="Aerts A."/>
            <person name="Benoit I."/>
            <person name="Boyd A."/>
            <person name="Carlson A."/>
            <person name="Copeland A."/>
            <person name="Coutinho P.M."/>
            <person name="de Vries R.P."/>
            <person name="Ferreira P."/>
            <person name="Findley K."/>
            <person name="Foster B."/>
            <person name="Gaskell J."/>
            <person name="Glotzer D."/>
            <person name="Gorecki P."/>
            <person name="Heitman J."/>
            <person name="Hesse C."/>
            <person name="Hori C."/>
            <person name="Igarashi K."/>
            <person name="Jurgens J.A."/>
            <person name="Kallen N."/>
            <person name="Kersten P."/>
            <person name="Kohler A."/>
            <person name="Kuees U."/>
            <person name="Kumar T.K.A."/>
            <person name="Kuo A."/>
            <person name="LaButti K."/>
            <person name="Larrondo L.F."/>
            <person name="Lindquist E."/>
            <person name="Ling A."/>
            <person name="Lombard V."/>
            <person name="Lucas S."/>
            <person name="Lundell T."/>
            <person name="Martin R."/>
            <person name="McLaughlin D.J."/>
            <person name="Morgenstern I."/>
            <person name="Morin E."/>
            <person name="Murat C."/>
            <person name="Nagy L.G."/>
            <person name="Nolan M."/>
            <person name="Ohm R.A."/>
            <person name="Patyshakuliyeva A."/>
            <person name="Rokas A."/>
            <person name="Ruiz-Duenas F.J."/>
            <person name="Sabat G."/>
            <person name="Salamov A."/>
            <person name="Samejima M."/>
            <person name="Schmutz J."/>
            <person name="Slot J.C."/>
            <person name="St John F."/>
            <person name="Stenlid J."/>
            <person name="Sun H."/>
            <person name="Sun S."/>
            <person name="Syed K."/>
            <person name="Tsang A."/>
            <person name="Wiebenga A."/>
            <person name="Young D."/>
            <person name="Pisabarro A."/>
            <person name="Eastwood D.C."/>
            <person name="Martin F."/>
            <person name="Cullen D."/>
            <person name="Grigoriev I.V."/>
            <person name="Hibbett D.S."/>
        </authorList>
    </citation>
    <scope>NUCLEOTIDE SEQUENCE [LARGE SCALE GENOMIC DNA]</scope>
    <source>
        <strain evidence="2">FP-91666</strain>
    </source>
</reference>
<evidence type="ECO:0000313" key="1">
    <source>
        <dbReference type="EMBL" id="EIM79662.1"/>
    </source>
</evidence>
<dbReference type="RefSeq" id="XP_007311236.1">
    <property type="nucleotide sequence ID" value="XM_007311174.1"/>
</dbReference>
<dbReference type="KEGG" id="shs:STEHIDRAFT_163486"/>
<sequence length="325" mass="36611">MHRTISGIVQSSILSGRVDALLLEFSDLHDPGRLRDVQGCRLTRVQHWKKRTGQQHEYLIFDLVTAEGDTRQVITQRFWGTDNPRTRSPINSSNGLADASGRSSLALGSKAARFDEYKVVFDAAEEVDTAHATLIFTYTFPADNRPDIIQLAVLANCVSDAGPRYHLYSTMCYWFARILYETAFHLFPGGQEIRGEKWYYRGRFKTYRFVNDECRFCYGELAPGGRLAKLLLTSSDTNNIAQTTEVTTCAQNEQEDNINLSAEPPQKALNKKLIPPASDRVAPGPVLHIIELYRSKYSEFMQTVSITALLVEPLHCRIRDGASLA</sequence>
<dbReference type="OrthoDB" id="2917832at2759"/>
<dbReference type="Proteomes" id="UP000053927">
    <property type="component" value="Unassembled WGS sequence"/>
</dbReference>
<dbReference type="EMBL" id="JH687402">
    <property type="protein sequence ID" value="EIM79662.1"/>
    <property type="molecule type" value="Genomic_DNA"/>
</dbReference>
<dbReference type="GeneID" id="18802358"/>
<dbReference type="eggNOG" id="ENOG502T2M7">
    <property type="taxonomic scope" value="Eukaryota"/>
</dbReference>
<accession>R7RZC0</accession>
<proteinExistence type="predicted"/>
<keyword evidence="2" id="KW-1185">Reference proteome</keyword>
<gene>
    <name evidence="1" type="ORF">STEHIDRAFT_163486</name>
</gene>
<dbReference type="AlphaFoldDB" id="R7RZC0"/>
<organism evidence="1 2">
    <name type="scientific">Stereum hirsutum (strain FP-91666)</name>
    <name type="common">White-rot fungus</name>
    <dbReference type="NCBI Taxonomy" id="721885"/>
    <lineage>
        <taxon>Eukaryota</taxon>
        <taxon>Fungi</taxon>
        <taxon>Dikarya</taxon>
        <taxon>Basidiomycota</taxon>
        <taxon>Agaricomycotina</taxon>
        <taxon>Agaricomycetes</taxon>
        <taxon>Russulales</taxon>
        <taxon>Stereaceae</taxon>
        <taxon>Stereum</taxon>
    </lineage>
</organism>
<protein>
    <submittedName>
        <fullName evidence="1">Uncharacterized protein</fullName>
    </submittedName>
</protein>
<name>R7RZC0_STEHR</name>
<evidence type="ECO:0000313" key="2">
    <source>
        <dbReference type="Proteomes" id="UP000053927"/>
    </source>
</evidence>